<gene>
    <name evidence="1" type="ORF">CEXT_356311</name>
</gene>
<name>A0AAV4QA57_CAEEX</name>
<accession>A0AAV4QA57</accession>
<dbReference type="Proteomes" id="UP001054945">
    <property type="component" value="Unassembled WGS sequence"/>
</dbReference>
<comment type="caution">
    <text evidence="1">The sequence shown here is derived from an EMBL/GenBank/DDBJ whole genome shotgun (WGS) entry which is preliminary data.</text>
</comment>
<dbReference type="AlphaFoldDB" id="A0AAV4QA57"/>
<evidence type="ECO:0000313" key="1">
    <source>
        <dbReference type="EMBL" id="GIY05226.1"/>
    </source>
</evidence>
<proteinExistence type="predicted"/>
<keyword evidence="2" id="KW-1185">Reference proteome</keyword>
<dbReference type="EMBL" id="BPLR01005818">
    <property type="protein sequence ID" value="GIY05226.1"/>
    <property type="molecule type" value="Genomic_DNA"/>
</dbReference>
<evidence type="ECO:0008006" key="3">
    <source>
        <dbReference type="Google" id="ProtNLM"/>
    </source>
</evidence>
<evidence type="ECO:0000313" key="2">
    <source>
        <dbReference type="Proteomes" id="UP001054945"/>
    </source>
</evidence>
<sequence length="87" mass="9635">MENSSSIRRTILHGEQFFCGIGKISKTVIKQPGKHTWLSFLGGHIEELFSIHEWTSIAASRRQTKSEPVSPDADIVRTEADVRLGGG</sequence>
<organism evidence="1 2">
    <name type="scientific">Caerostris extrusa</name>
    <name type="common">Bark spider</name>
    <name type="synonym">Caerostris bankana</name>
    <dbReference type="NCBI Taxonomy" id="172846"/>
    <lineage>
        <taxon>Eukaryota</taxon>
        <taxon>Metazoa</taxon>
        <taxon>Ecdysozoa</taxon>
        <taxon>Arthropoda</taxon>
        <taxon>Chelicerata</taxon>
        <taxon>Arachnida</taxon>
        <taxon>Araneae</taxon>
        <taxon>Araneomorphae</taxon>
        <taxon>Entelegynae</taxon>
        <taxon>Araneoidea</taxon>
        <taxon>Araneidae</taxon>
        <taxon>Caerostris</taxon>
    </lineage>
</organism>
<protein>
    <recommendedName>
        <fullName evidence="3">Ycf15</fullName>
    </recommendedName>
</protein>
<reference evidence="1 2" key="1">
    <citation type="submission" date="2021-06" db="EMBL/GenBank/DDBJ databases">
        <title>Caerostris extrusa draft genome.</title>
        <authorList>
            <person name="Kono N."/>
            <person name="Arakawa K."/>
        </authorList>
    </citation>
    <scope>NUCLEOTIDE SEQUENCE [LARGE SCALE GENOMIC DNA]</scope>
</reference>